<organism evidence="1 2">
    <name type="scientific">Hibiscus sabdariffa</name>
    <name type="common">roselle</name>
    <dbReference type="NCBI Taxonomy" id="183260"/>
    <lineage>
        <taxon>Eukaryota</taxon>
        <taxon>Viridiplantae</taxon>
        <taxon>Streptophyta</taxon>
        <taxon>Embryophyta</taxon>
        <taxon>Tracheophyta</taxon>
        <taxon>Spermatophyta</taxon>
        <taxon>Magnoliopsida</taxon>
        <taxon>eudicotyledons</taxon>
        <taxon>Gunneridae</taxon>
        <taxon>Pentapetalae</taxon>
        <taxon>rosids</taxon>
        <taxon>malvids</taxon>
        <taxon>Malvales</taxon>
        <taxon>Malvaceae</taxon>
        <taxon>Malvoideae</taxon>
        <taxon>Hibiscus</taxon>
    </lineage>
</organism>
<gene>
    <name evidence="1" type="ORF">V6N12_074756</name>
</gene>
<keyword evidence="2" id="KW-1185">Reference proteome</keyword>
<dbReference type="Proteomes" id="UP001472677">
    <property type="component" value="Unassembled WGS sequence"/>
</dbReference>
<protein>
    <submittedName>
        <fullName evidence="1">Uncharacterized protein</fullName>
    </submittedName>
</protein>
<evidence type="ECO:0000313" key="1">
    <source>
        <dbReference type="EMBL" id="KAK8528221.1"/>
    </source>
</evidence>
<accession>A0ABR2D2B6</accession>
<dbReference type="EMBL" id="JBBPBM010000037">
    <property type="protein sequence ID" value="KAK8528221.1"/>
    <property type="molecule type" value="Genomic_DNA"/>
</dbReference>
<proteinExistence type="predicted"/>
<name>A0ABR2D2B6_9ROSI</name>
<evidence type="ECO:0000313" key="2">
    <source>
        <dbReference type="Proteomes" id="UP001472677"/>
    </source>
</evidence>
<sequence>MDRFIPNRSATNFDYAHCMLTERRKVKEDEPACSPAREAYRKLLAEALNINRTRILAFKNKPPAPAELFPSENSTSVYLTKSAKPRRHIPQGLKMVVEVVVIERHWIRKKRLRNEICKEIKL</sequence>
<comment type="caution">
    <text evidence="1">The sequence shown here is derived from an EMBL/GenBank/DDBJ whole genome shotgun (WGS) entry which is preliminary data.</text>
</comment>
<reference evidence="1 2" key="1">
    <citation type="journal article" date="2024" name="G3 (Bethesda)">
        <title>Genome assembly of Hibiscus sabdariffa L. provides insights into metabolisms of medicinal natural products.</title>
        <authorList>
            <person name="Kim T."/>
        </authorList>
    </citation>
    <scope>NUCLEOTIDE SEQUENCE [LARGE SCALE GENOMIC DNA]</scope>
    <source>
        <strain evidence="1">TK-2024</strain>
        <tissue evidence="1">Old leaves</tissue>
    </source>
</reference>